<dbReference type="RefSeq" id="WP_021984523.1">
    <property type="nucleotide sequence ID" value="NZ_CP060632.1"/>
</dbReference>
<accession>A0A7G9FM69</accession>
<dbReference type="Gene3D" id="1.25.40.10">
    <property type="entry name" value="Tetratricopeptide repeat domain"/>
    <property type="match status" value="1"/>
</dbReference>
<dbReference type="InterPro" id="IPR011990">
    <property type="entry name" value="TPR-like_helical_dom_sf"/>
</dbReference>
<sequence length="277" mass="32369">MSKIILCTRKEASHPFIFLNTKVEINTYEELCFYIYNNTVLISKSSLSEKLFDWIRDELDMPELAAKLVALSNKATFAQDLLVEILNAGDYYTPDEIATYVEAWQKYRRLTSSQRKKLKADSYLGYRRYIKAASIYDEILDNQQDITDKVFLGNVYHNRGVAAANNMDVEDAKSYFMKAYELNGNEESLRSYLIVFSAGNDATTLKQEMRKFDLDEDNFENLMIEIGDSNEDVREMTIFSMLQRAVYNRMNKDMIDYDKRMDIILGQLKDEFREQAI</sequence>
<dbReference type="EMBL" id="CP060632">
    <property type="protein sequence ID" value="QNL99650.1"/>
    <property type="molecule type" value="Genomic_DNA"/>
</dbReference>
<keyword evidence="2" id="KW-1185">Reference proteome</keyword>
<proteinExistence type="predicted"/>
<evidence type="ECO:0000313" key="1">
    <source>
        <dbReference type="EMBL" id="QNL99650.1"/>
    </source>
</evidence>
<dbReference type="Proteomes" id="UP000515819">
    <property type="component" value="Chromosome"/>
</dbReference>
<dbReference type="KEGG" id="wcp:H9Q76_13230"/>
<evidence type="ECO:0008006" key="3">
    <source>
        <dbReference type="Google" id="ProtNLM"/>
    </source>
</evidence>
<protein>
    <recommendedName>
        <fullName evidence="3">Tetratricopeptide repeat protein</fullName>
    </recommendedName>
</protein>
<gene>
    <name evidence="1" type="ORF">H9Q76_13230</name>
</gene>
<dbReference type="SUPFAM" id="SSF48452">
    <property type="entry name" value="TPR-like"/>
    <property type="match status" value="1"/>
</dbReference>
<evidence type="ECO:0000313" key="2">
    <source>
        <dbReference type="Proteomes" id="UP000515819"/>
    </source>
</evidence>
<organism evidence="1 2">
    <name type="scientific">Wujia chipingensis</name>
    <dbReference type="NCBI Taxonomy" id="2763670"/>
    <lineage>
        <taxon>Bacteria</taxon>
        <taxon>Bacillati</taxon>
        <taxon>Bacillota</taxon>
        <taxon>Clostridia</taxon>
        <taxon>Lachnospirales</taxon>
        <taxon>Lachnospiraceae</taxon>
        <taxon>Wujia</taxon>
    </lineage>
</organism>
<reference evidence="1 2" key="1">
    <citation type="submission" date="2020-08" db="EMBL/GenBank/DDBJ databases">
        <authorList>
            <person name="Liu C."/>
            <person name="Sun Q."/>
        </authorList>
    </citation>
    <scope>NUCLEOTIDE SEQUENCE [LARGE SCALE GENOMIC DNA]</scope>
    <source>
        <strain evidence="1 2">NSJ-4</strain>
    </source>
</reference>
<name>A0A7G9FM69_9FIRM</name>
<dbReference type="AlphaFoldDB" id="A0A7G9FM69"/>